<dbReference type="UniPathway" id="UPA00074">
    <property type="reaction ID" value="UER00126"/>
</dbReference>
<dbReference type="KEGG" id="rid:RIdsm_02725"/>
<dbReference type="InterPro" id="IPR002376">
    <property type="entry name" value="Formyl_transf_N"/>
</dbReference>
<dbReference type="HAMAP" id="MF_01930">
    <property type="entry name" value="PurN"/>
    <property type="match status" value="1"/>
</dbReference>
<proteinExistence type="inferred from homology"/>
<dbReference type="GO" id="GO:0005829">
    <property type="term" value="C:cytosol"/>
    <property type="evidence" value="ECO:0007669"/>
    <property type="project" value="TreeGrafter"/>
</dbReference>
<keyword evidence="2 4" id="KW-0808">Transferase</keyword>
<feature type="binding site" evidence="4">
    <location>
        <position position="66"/>
    </location>
    <ligand>
        <name>(6R)-10-formyltetrahydrofolate</name>
        <dbReference type="ChEBI" id="CHEBI:195366"/>
    </ligand>
</feature>
<dbReference type="OrthoDB" id="9806170at2"/>
<dbReference type="EMBL" id="CP031598">
    <property type="protein sequence ID" value="QEW26919.1"/>
    <property type="molecule type" value="Genomic_DNA"/>
</dbReference>
<feature type="site" description="Raises pKa of active site His" evidence="4">
    <location>
        <position position="146"/>
    </location>
</feature>
<dbReference type="InterPro" id="IPR036477">
    <property type="entry name" value="Formyl_transf_N_sf"/>
</dbReference>
<evidence type="ECO:0000256" key="4">
    <source>
        <dbReference type="HAMAP-Rule" id="MF_01930"/>
    </source>
</evidence>
<sequence length="200" mass="21282">MTKRVAILISGGGSNMVALLDSMTGDHPARPCLVLANSAEAGGLAKAEARGVPTAVVDHRPFKGDRPAFEAALQAELEKADAEILCLAGFMRILTEGFVRPWQGRMLNIHPSLLPKYPGLNTHARALDAGDTEAGCTVHEVIPDLDAGPLLGQATVPILPGDTPDTLAARVLKQEHILYPAVLRRFASGDRDPLLIDTRD</sequence>
<evidence type="ECO:0000256" key="1">
    <source>
        <dbReference type="ARBA" id="ARBA00005054"/>
    </source>
</evidence>
<evidence type="ECO:0000313" key="7">
    <source>
        <dbReference type="Proteomes" id="UP000325785"/>
    </source>
</evidence>
<organism evidence="6 7">
    <name type="scientific">Roseovarius indicus</name>
    <dbReference type="NCBI Taxonomy" id="540747"/>
    <lineage>
        <taxon>Bacteria</taxon>
        <taxon>Pseudomonadati</taxon>
        <taxon>Pseudomonadota</taxon>
        <taxon>Alphaproteobacteria</taxon>
        <taxon>Rhodobacterales</taxon>
        <taxon>Roseobacteraceae</taxon>
        <taxon>Roseovarius</taxon>
    </lineage>
</organism>
<feature type="binding site" evidence="4">
    <location>
        <begin position="91"/>
        <end position="94"/>
    </location>
    <ligand>
        <name>(6R)-10-formyltetrahydrofolate</name>
        <dbReference type="ChEBI" id="CHEBI:195366"/>
    </ligand>
</feature>
<feature type="binding site" evidence="4">
    <location>
        <begin position="13"/>
        <end position="15"/>
    </location>
    <ligand>
        <name>N(1)-(5-phospho-beta-D-ribosyl)glycinamide</name>
        <dbReference type="ChEBI" id="CHEBI:143788"/>
    </ligand>
</feature>
<comment type="pathway">
    <text evidence="1 4">Purine metabolism; IMP biosynthesis via de novo pathway; N(2)-formyl-N(1)-(5-phospho-D-ribosyl)glycinamide from N(1)-(5-phospho-D-ribosyl)glycinamide (10-formyl THF route): step 1/1.</text>
</comment>
<dbReference type="Proteomes" id="UP000325785">
    <property type="component" value="Chromosome"/>
</dbReference>
<evidence type="ECO:0000256" key="3">
    <source>
        <dbReference type="ARBA" id="ARBA00022755"/>
    </source>
</evidence>
<evidence type="ECO:0000259" key="5">
    <source>
        <dbReference type="Pfam" id="PF00551"/>
    </source>
</evidence>
<accession>A0A5P3AC47</accession>
<dbReference type="EC" id="2.1.2.2" evidence="4"/>
<dbReference type="Gene3D" id="3.40.50.170">
    <property type="entry name" value="Formyl transferase, N-terminal domain"/>
    <property type="match status" value="1"/>
</dbReference>
<feature type="binding site" evidence="4">
    <location>
        <position position="108"/>
    </location>
    <ligand>
        <name>(6R)-10-formyltetrahydrofolate</name>
        <dbReference type="ChEBI" id="CHEBI:195366"/>
    </ligand>
</feature>
<protein>
    <recommendedName>
        <fullName evidence="4">Phosphoribosylglycinamide formyltransferase</fullName>
        <ecNumber evidence="4">2.1.2.2</ecNumber>
    </recommendedName>
    <alternativeName>
        <fullName evidence="4">5'-phosphoribosylglycinamide transformylase</fullName>
    </alternativeName>
    <alternativeName>
        <fullName evidence="4">GAR transformylase</fullName>
        <shortName evidence="4">GART</shortName>
    </alternativeName>
</protein>
<dbReference type="NCBIfam" id="TIGR00639">
    <property type="entry name" value="PurN"/>
    <property type="match status" value="1"/>
</dbReference>
<name>A0A5P3AC47_9RHOB</name>
<comment type="catalytic activity">
    <reaction evidence="4">
        <text>N(1)-(5-phospho-beta-D-ribosyl)glycinamide + (6R)-10-formyltetrahydrofolate = N(2)-formyl-N(1)-(5-phospho-beta-D-ribosyl)glycinamide + (6S)-5,6,7,8-tetrahydrofolate + H(+)</text>
        <dbReference type="Rhea" id="RHEA:15053"/>
        <dbReference type="ChEBI" id="CHEBI:15378"/>
        <dbReference type="ChEBI" id="CHEBI:57453"/>
        <dbReference type="ChEBI" id="CHEBI:143788"/>
        <dbReference type="ChEBI" id="CHEBI:147286"/>
        <dbReference type="ChEBI" id="CHEBI:195366"/>
        <dbReference type="EC" id="2.1.2.2"/>
    </reaction>
</comment>
<gene>
    <name evidence="4 6" type="primary">purN</name>
    <name evidence="6" type="ORF">RIdsm_02725</name>
</gene>
<comment type="similarity">
    <text evidence="4">Belongs to the GART family.</text>
</comment>
<dbReference type="PANTHER" id="PTHR43369:SF2">
    <property type="entry name" value="PHOSPHORIBOSYLGLYCINAMIDE FORMYLTRANSFERASE"/>
    <property type="match status" value="1"/>
</dbReference>
<dbReference type="GO" id="GO:0006189">
    <property type="term" value="P:'de novo' IMP biosynthetic process"/>
    <property type="evidence" value="ECO:0007669"/>
    <property type="project" value="UniProtKB-UniRule"/>
</dbReference>
<keyword evidence="3 4" id="KW-0658">Purine biosynthesis</keyword>
<dbReference type="CDD" id="cd08645">
    <property type="entry name" value="FMT_core_GART"/>
    <property type="match status" value="1"/>
</dbReference>
<reference evidence="6 7" key="1">
    <citation type="submission" date="2018-08" db="EMBL/GenBank/DDBJ databases">
        <title>Genetic Globetrotter - A new plasmid hitch-hiking vast phylogenetic and geographic distances.</title>
        <authorList>
            <person name="Vollmers J."/>
            <person name="Petersen J."/>
        </authorList>
    </citation>
    <scope>NUCLEOTIDE SEQUENCE [LARGE SCALE GENOMIC DNA]</scope>
    <source>
        <strain evidence="6 7">DSM 26383</strain>
    </source>
</reference>
<evidence type="ECO:0000256" key="2">
    <source>
        <dbReference type="ARBA" id="ARBA00022679"/>
    </source>
</evidence>
<feature type="active site" description="Proton donor" evidence="4">
    <location>
        <position position="110"/>
    </location>
</feature>
<dbReference type="SUPFAM" id="SSF53328">
    <property type="entry name" value="Formyltransferase"/>
    <property type="match status" value="1"/>
</dbReference>
<dbReference type="AlphaFoldDB" id="A0A5P3AC47"/>
<dbReference type="PANTHER" id="PTHR43369">
    <property type="entry name" value="PHOSPHORIBOSYLGLYCINAMIDE FORMYLTRANSFERASE"/>
    <property type="match status" value="1"/>
</dbReference>
<comment type="function">
    <text evidence="4">Catalyzes the transfer of a formyl group from 10-formyltetrahydrofolate to 5-phospho-ribosyl-glycinamide (GAR), producing 5-phospho-ribosyl-N-formylglycinamide (FGAR) and tetrahydrofolate.</text>
</comment>
<feature type="domain" description="Formyl transferase N-terminal" evidence="5">
    <location>
        <begin position="3"/>
        <end position="183"/>
    </location>
</feature>
<dbReference type="Pfam" id="PF00551">
    <property type="entry name" value="Formyl_trans_N"/>
    <property type="match status" value="1"/>
</dbReference>
<dbReference type="GO" id="GO:0004644">
    <property type="term" value="F:phosphoribosylglycinamide formyltransferase activity"/>
    <property type="evidence" value="ECO:0007669"/>
    <property type="project" value="UniProtKB-UniRule"/>
</dbReference>
<dbReference type="InterPro" id="IPR004607">
    <property type="entry name" value="GART"/>
</dbReference>
<evidence type="ECO:0000313" key="6">
    <source>
        <dbReference type="EMBL" id="QEW26919.1"/>
    </source>
</evidence>
<dbReference type="RefSeq" id="WP_074939741.1">
    <property type="nucleotide sequence ID" value="NZ_FOMY01000001.1"/>
</dbReference>